<evidence type="ECO:0000256" key="5">
    <source>
        <dbReference type="ARBA" id="ARBA00022500"/>
    </source>
</evidence>
<organism evidence="22 23">
    <name type="scientific">Engystomops pustulosus</name>
    <name type="common">Tungara frog</name>
    <name type="synonym">Physalaemus pustulosus</name>
    <dbReference type="NCBI Taxonomy" id="76066"/>
    <lineage>
        <taxon>Eukaryota</taxon>
        <taxon>Metazoa</taxon>
        <taxon>Chordata</taxon>
        <taxon>Craniata</taxon>
        <taxon>Vertebrata</taxon>
        <taxon>Euteleostomi</taxon>
        <taxon>Amphibia</taxon>
        <taxon>Batrachia</taxon>
        <taxon>Anura</taxon>
        <taxon>Neobatrachia</taxon>
        <taxon>Hyloidea</taxon>
        <taxon>Leptodactylidae</taxon>
        <taxon>Leiuperinae</taxon>
        <taxon>Engystomops</taxon>
    </lineage>
</organism>
<keyword evidence="9 20" id="KW-1133">Transmembrane helix</keyword>
<dbReference type="GO" id="GO:0004930">
    <property type="term" value="F:G protein-coupled receptor activity"/>
    <property type="evidence" value="ECO:0007669"/>
    <property type="project" value="UniProtKB-KW"/>
</dbReference>
<dbReference type="PROSITE" id="PS50262">
    <property type="entry name" value="G_PROTEIN_RECEP_F1_2"/>
    <property type="match status" value="1"/>
</dbReference>
<dbReference type="PRINTS" id="PR00237">
    <property type="entry name" value="GPCRRHODOPSN"/>
</dbReference>
<evidence type="ECO:0000256" key="2">
    <source>
        <dbReference type="ARBA" id="ARBA00004651"/>
    </source>
</evidence>
<feature type="transmembrane region" description="Helical" evidence="20">
    <location>
        <begin position="36"/>
        <end position="56"/>
    </location>
</feature>
<keyword evidence="6" id="KW-0597">Phosphoprotein</keyword>
<keyword evidence="10 19" id="KW-0297">G-protein coupled receptor</keyword>
<evidence type="ECO:0000256" key="3">
    <source>
        <dbReference type="ARBA" id="ARBA00016344"/>
    </source>
</evidence>
<dbReference type="Pfam" id="PF00001">
    <property type="entry name" value="7tm_1"/>
    <property type="match status" value="1"/>
</dbReference>
<evidence type="ECO:0000256" key="14">
    <source>
        <dbReference type="ARBA" id="ARBA00023224"/>
    </source>
</evidence>
<keyword evidence="7" id="KW-0765">Sulfation</keyword>
<evidence type="ECO:0000256" key="15">
    <source>
        <dbReference type="ARBA" id="ARBA00023329"/>
    </source>
</evidence>
<dbReference type="InterPro" id="IPR017452">
    <property type="entry name" value="GPCR_Rhodpsn_7TM"/>
</dbReference>
<keyword evidence="14 19" id="KW-0807">Transducer</keyword>
<dbReference type="InterPro" id="IPR002234">
    <property type="entry name" value="Anphylx_rcpt_C3a/C5a1-2"/>
</dbReference>
<reference evidence="22" key="1">
    <citation type="thesis" date="2020" institute="ProQuest LLC" country="789 East Eisenhower Parkway, Ann Arbor, MI, USA">
        <title>Comparative Genomics and Chromosome Evolution.</title>
        <authorList>
            <person name="Mudd A.B."/>
        </authorList>
    </citation>
    <scope>NUCLEOTIDE SEQUENCE</scope>
    <source>
        <strain evidence="22">237g6f4</strain>
        <tissue evidence="22">Blood</tissue>
    </source>
</reference>
<dbReference type="PANTHER" id="PTHR24225:SF29">
    <property type="entry name" value="C5A ANAPHYLATOXIN CHEMOTACTIC RECEPTOR 1"/>
    <property type="match status" value="1"/>
</dbReference>
<feature type="transmembrane region" description="Helical" evidence="20">
    <location>
        <begin position="201"/>
        <end position="221"/>
    </location>
</feature>
<keyword evidence="4" id="KW-1003">Cell membrane</keyword>
<dbReference type="GO" id="GO:0031410">
    <property type="term" value="C:cytoplasmic vesicle"/>
    <property type="evidence" value="ECO:0007669"/>
    <property type="project" value="UniProtKB-SubCell"/>
</dbReference>
<dbReference type="InterPro" id="IPR000826">
    <property type="entry name" value="Formyl_rcpt-rel"/>
</dbReference>
<dbReference type="EMBL" id="WNYA01000010">
    <property type="protein sequence ID" value="KAG8553128.1"/>
    <property type="molecule type" value="Genomic_DNA"/>
</dbReference>
<evidence type="ECO:0000256" key="4">
    <source>
        <dbReference type="ARBA" id="ARBA00022475"/>
    </source>
</evidence>
<evidence type="ECO:0000256" key="17">
    <source>
        <dbReference type="ARBA" id="ARBA00033421"/>
    </source>
</evidence>
<protein>
    <recommendedName>
        <fullName evidence="3">C5a anaphylatoxin chemotactic receptor 1</fullName>
    </recommendedName>
    <alternativeName>
        <fullName evidence="17">C5a anaphylatoxin chemotactic receptor</fullName>
    </alternativeName>
</protein>
<proteinExistence type="inferred from homology"/>
<evidence type="ECO:0000256" key="9">
    <source>
        <dbReference type="ARBA" id="ARBA00022989"/>
    </source>
</evidence>
<comment type="similarity">
    <text evidence="16">Belongs to the chemokine-like receptor (CMKLR) family.</text>
</comment>
<feature type="non-terminal residue" evidence="22">
    <location>
        <position position="222"/>
    </location>
</feature>
<evidence type="ECO:0000313" key="23">
    <source>
        <dbReference type="Proteomes" id="UP000824782"/>
    </source>
</evidence>
<comment type="similarity">
    <text evidence="19">Belongs to the G-protein coupled receptor 1 family.</text>
</comment>
<comment type="function">
    <text evidence="18">Receptor for the chemotactic and inflammatory peptide anaphylatoxin C5a. The ligand interacts with at least two sites on the receptor: a high-affinity site on the extracellular N-terminus, and a second site in the transmembrane region which activates downstream signaling events. Receptor activation stimulates chemotaxis, granule enzyme release, intracellular calcium release and superoxide anion production.</text>
</comment>
<gene>
    <name evidence="22" type="ORF">GDO81_003289</name>
</gene>
<comment type="subcellular location">
    <subcellularLocation>
        <location evidence="2">Cell membrane</location>
        <topology evidence="2">Multi-pass membrane protein</topology>
    </subcellularLocation>
    <subcellularLocation>
        <location evidence="1">Cytoplasmic vesicle</location>
    </subcellularLocation>
</comment>
<dbReference type="AlphaFoldDB" id="A0AAV6ZYT1"/>
<dbReference type="GO" id="GO:0006935">
    <property type="term" value="P:chemotaxis"/>
    <property type="evidence" value="ECO:0007669"/>
    <property type="project" value="UniProtKB-KW"/>
</dbReference>
<evidence type="ECO:0000256" key="8">
    <source>
        <dbReference type="ARBA" id="ARBA00022692"/>
    </source>
</evidence>
<dbReference type="GO" id="GO:0007204">
    <property type="term" value="P:positive regulation of cytosolic calcium ion concentration"/>
    <property type="evidence" value="ECO:0007669"/>
    <property type="project" value="TreeGrafter"/>
</dbReference>
<feature type="transmembrane region" description="Helical" evidence="20">
    <location>
        <begin position="68"/>
        <end position="93"/>
    </location>
</feature>
<evidence type="ECO:0000256" key="12">
    <source>
        <dbReference type="ARBA" id="ARBA00023157"/>
    </source>
</evidence>
<evidence type="ECO:0000256" key="19">
    <source>
        <dbReference type="RuleBase" id="RU000688"/>
    </source>
</evidence>
<sequence length="222" mass="25156">MNSSNWNNVYENVTLNSTSFPKNENDQLSASDWVGIFLYTLVFLLGVPGNGLVVWITAFDINRSVNTIWFLNLAVADLLCCLSVPINIMTITLRYWPLGPFFCKVIPSIVSITMYTSILLLSMISIDRCVLVIKPVWCQNKRTLGKAYVACAVIWILAIVFNGPSFIFWGIRKSEGKEECKYDYEIIRGEGKQRTENSITISRLLIGFILPFLVIVTCYTIL</sequence>
<feature type="transmembrane region" description="Helical" evidence="20">
    <location>
        <begin position="105"/>
        <end position="126"/>
    </location>
</feature>
<evidence type="ECO:0000256" key="11">
    <source>
        <dbReference type="ARBA" id="ARBA00023136"/>
    </source>
</evidence>
<dbReference type="PROSITE" id="PS00237">
    <property type="entry name" value="G_PROTEIN_RECEP_F1_1"/>
    <property type="match status" value="1"/>
</dbReference>
<keyword evidence="23" id="KW-1185">Reference proteome</keyword>
<keyword evidence="5" id="KW-0145">Chemotaxis</keyword>
<feature type="transmembrane region" description="Helical" evidence="20">
    <location>
        <begin position="147"/>
        <end position="171"/>
    </location>
</feature>
<comment type="caution">
    <text evidence="22">The sequence shown here is derived from an EMBL/GenBank/DDBJ whole genome shotgun (WGS) entry which is preliminary data.</text>
</comment>
<dbReference type="PANTHER" id="PTHR24225">
    <property type="entry name" value="CHEMOTACTIC RECEPTOR"/>
    <property type="match status" value="1"/>
</dbReference>
<evidence type="ECO:0000256" key="13">
    <source>
        <dbReference type="ARBA" id="ARBA00023170"/>
    </source>
</evidence>
<evidence type="ECO:0000256" key="6">
    <source>
        <dbReference type="ARBA" id="ARBA00022553"/>
    </source>
</evidence>
<dbReference type="Gene3D" id="1.20.1070.10">
    <property type="entry name" value="Rhodopsin 7-helix transmembrane proteins"/>
    <property type="match status" value="1"/>
</dbReference>
<feature type="domain" description="G-protein coupled receptors family 1 profile" evidence="21">
    <location>
        <begin position="49"/>
        <end position="222"/>
    </location>
</feature>
<dbReference type="GO" id="GO:0006954">
    <property type="term" value="P:inflammatory response"/>
    <property type="evidence" value="ECO:0007669"/>
    <property type="project" value="TreeGrafter"/>
</dbReference>
<dbReference type="Proteomes" id="UP000824782">
    <property type="component" value="Unassembled WGS sequence"/>
</dbReference>
<evidence type="ECO:0000256" key="18">
    <source>
        <dbReference type="ARBA" id="ARBA00045990"/>
    </source>
</evidence>
<keyword evidence="15" id="KW-0968">Cytoplasmic vesicle</keyword>
<evidence type="ECO:0000256" key="1">
    <source>
        <dbReference type="ARBA" id="ARBA00004541"/>
    </source>
</evidence>
<evidence type="ECO:0000259" key="21">
    <source>
        <dbReference type="PROSITE" id="PS50262"/>
    </source>
</evidence>
<keyword evidence="11 20" id="KW-0472">Membrane</keyword>
<dbReference type="GO" id="GO:0005886">
    <property type="term" value="C:plasma membrane"/>
    <property type="evidence" value="ECO:0007669"/>
    <property type="project" value="UniProtKB-SubCell"/>
</dbReference>
<evidence type="ECO:0000313" key="22">
    <source>
        <dbReference type="EMBL" id="KAG8553128.1"/>
    </source>
</evidence>
<keyword evidence="13 19" id="KW-0675">Receptor</keyword>
<dbReference type="InterPro" id="IPR000276">
    <property type="entry name" value="GPCR_Rhodpsn"/>
</dbReference>
<keyword evidence="12" id="KW-1015">Disulfide bond</keyword>
<evidence type="ECO:0000256" key="7">
    <source>
        <dbReference type="ARBA" id="ARBA00022641"/>
    </source>
</evidence>
<dbReference type="GO" id="GO:0007200">
    <property type="term" value="P:phospholipase C-activating G protein-coupled receptor signaling pathway"/>
    <property type="evidence" value="ECO:0007669"/>
    <property type="project" value="TreeGrafter"/>
</dbReference>
<name>A0AAV6ZYT1_ENGPU</name>
<dbReference type="SUPFAM" id="SSF81321">
    <property type="entry name" value="Family A G protein-coupled receptor-like"/>
    <property type="match status" value="1"/>
</dbReference>
<evidence type="ECO:0000256" key="20">
    <source>
        <dbReference type="SAM" id="Phobius"/>
    </source>
</evidence>
<dbReference type="PRINTS" id="PR01104">
    <property type="entry name" value="ANPHYLATOXNR"/>
</dbReference>
<dbReference type="GO" id="GO:0004878">
    <property type="term" value="F:complement component C5a receptor activity"/>
    <property type="evidence" value="ECO:0007669"/>
    <property type="project" value="TreeGrafter"/>
</dbReference>
<keyword evidence="8 19" id="KW-0812">Transmembrane</keyword>
<accession>A0AAV6ZYT1</accession>
<evidence type="ECO:0000256" key="16">
    <source>
        <dbReference type="ARBA" id="ARBA00025736"/>
    </source>
</evidence>
<dbReference type="PRINTS" id="PR00426">
    <property type="entry name" value="C5ANPHYLTXNR"/>
</dbReference>
<evidence type="ECO:0000256" key="10">
    <source>
        <dbReference type="ARBA" id="ARBA00023040"/>
    </source>
</evidence>